<evidence type="ECO:0000313" key="9">
    <source>
        <dbReference type="Proteomes" id="UP000053937"/>
    </source>
</evidence>
<feature type="domain" description="Cache" evidence="7">
    <location>
        <begin position="70"/>
        <end position="249"/>
    </location>
</feature>
<dbReference type="Pfam" id="PF02743">
    <property type="entry name" value="dCache_1"/>
    <property type="match status" value="1"/>
</dbReference>
<keyword evidence="6" id="KW-0732">Signal</keyword>
<proteinExistence type="predicted"/>
<feature type="signal peptide" evidence="6">
    <location>
        <begin position="1"/>
        <end position="19"/>
    </location>
</feature>
<evidence type="ECO:0000256" key="2">
    <source>
        <dbReference type="ARBA" id="ARBA00022475"/>
    </source>
</evidence>
<dbReference type="CDD" id="cd12914">
    <property type="entry name" value="PDC1_DGC_like"/>
    <property type="match status" value="1"/>
</dbReference>
<dbReference type="Gene3D" id="3.30.450.20">
    <property type="entry name" value="PAS domain"/>
    <property type="match status" value="1"/>
</dbReference>
<dbReference type="GO" id="GO:0005886">
    <property type="term" value="C:plasma membrane"/>
    <property type="evidence" value="ECO:0007669"/>
    <property type="project" value="UniProtKB-SubCell"/>
</dbReference>
<keyword evidence="3" id="KW-0812">Transmembrane</keyword>
<reference evidence="8 9" key="1">
    <citation type="submission" date="2015-10" db="EMBL/GenBank/DDBJ databases">
        <title>Draft Genome Sequence of Chlorobium limicola strain Frasassi Growing under Artificial Lighting in the Frasassi Cave System.</title>
        <authorList>
            <person name="Mansor M."/>
            <person name="Macalady J."/>
        </authorList>
    </citation>
    <scope>NUCLEOTIDE SEQUENCE [LARGE SCALE GENOMIC DNA]</scope>
    <source>
        <strain evidence="8 9">Frasassi</strain>
    </source>
</reference>
<evidence type="ECO:0000313" key="8">
    <source>
        <dbReference type="EMBL" id="KUL20391.1"/>
    </source>
</evidence>
<dbReference type="InterPro" id="IPR033479">
    <property type="entry name" value="dCache_1"/>
</dbReference>
<evidence type="ECO:0000256" key="5">
    <source>
        <dbReference type="ARBA" id="ARBA00023136"/>
    </source>
</evidence>
<evidence type="ECO:0000256" key="3">
    <source>
        <dbReference type="ARBA" id="ARBA00022692"/>
    </source>
</evidence>
<dbReference type="AlphaFoldDB" id="A0A101J5C8"/>
<comment type="subcellular location">
    <subcellularLocation>
        <location evidence="1">Cell membrane</location>
        <topology evidence="1">Multi-pass membrane protein</topology>
    </subcellularLocation>
</comment>
<dbReference type="Proteomes" id="UP000053937">
    <property type="component" value="Unassembled WGS sequence"/>
</dbReference>
<dbReference type="RefSeq" id="WP_059139601.1">
    <property type="nucleotide sequence ID" value="NZ_LMBR01000234.1"/>
</dbReference>
<accession>A0A101J5C8</accession>
<evidence type="ECO:0000256" key="6">
    <source>
        <dbReference type="SAM" id="SignalP"/>
    </source>
</evidence>
<evidence type="ECO:0000259" key="7">
    <source>
        <dbReference type="Pfam" id="PF02743"/>
    </source>
</evidence>
<comment type="caution">
    <text evidence="8">The sequence shown here is derived from an EMBL/GenBank/DDBJ whole genome shotgun (WGS) entry which is preliminary data.</text>
</comment>
<keyword evidence="5" id="KW-0472">Membrane</keyword>
<keyword evidence="9" id="KW-1185">Reference proteome</keyword>
<keyword evidence="4" id="KW-1133">Transmembrane helix</keyword>
<name>A0A101J5C8_CHLLI</name>
<keyword evidence="2" id="KW-1003">Cell membrane</keyword>
<gene>
    <name evidence="8" type="ORF">ASB62_09245</name>
</gene>
<dbReference type="EMBL" id="LMBR01000234">
    <property type="protein sequence ID" value="KUL20391.1"/>
    <property type="molecule type" value="Genomic_DNA"/>
</dbReference>
<sequence>MYSLILAAILVFLPFTAQAESKSSTMVLEPQVAINSYMGLVEDHLNGVLRTAKVIALTREARSIEWETLRPLLERFSNDLTTDATVWFVLPDGSYFSTETGGLTDQNLKDRAYFPELMAGKDVEGYLVISKSTGHRSIIVATPVTVNGKVVAAIGVSVRARLLSEFVDARTRLPENAYFYALTPDKKIAVHRYTDRMFKNVTDVGDEKLGNEFTVVMNKNQGLFDYALDGKNITAIFRKSDKLGWYFFIAEEKK</sequence>
<evidence type="ECO:0000256" key="1">
    <source>
        <dbReference type="ARBA" id="ARBA00004651"/>
    </source>
</evidence>
<protein>
    <recommendedName>
        <fullName evidence="7">Cache domain-containing protein</fullName>
    </recommendedName>
</protein>
<feature type="chain" id="PRO_5007097383" description="Cache domain-containing protein" evidence="6">
    <location>
        <begin position="20"/>
        <end position="254"/>
    </location>
</feature>
<evidence type="ECO:0000256" key="4">
    <source>
        <dbReference type="ARBA" id="ARBA00022989"/>
    </source>
</evidence>
<organism evidence="8 9">
    <name type="scientific">Chlorobium limicola</name>
    <dbReference type="NCBI Taxonomy" id="1092"/>
    <lineage>
        <taxon>Bacteria</taxon>
        <taxon>Pseudomonadati</taxon>
        <taxon>Chlorobiota</taxon>
        <taxon>Chlorobiia</taxon>
        <taxon>Chlorobiales</taxon>
        <taxon>Chlorobiaceae</taxon>
        <taxon>Chlorobium/Pelodictyon group</taxon>
        <taxon>Chlorobium</taxon>
    </lineage>
</organism>